<evidence type="ECO:0000256" key="1">
    <source>
        <dbReference type="ARBA" id="ARBA00000085"/>
    </source>
</evidence>
<dbReference type="SMART" id="SM01079">
    <property type="entry name" value="CHASE"/>
    <property type="match status" value="1"/>
</dbReference>
<proteinExistence type="predicted"/>
<feature type="domain" description="PAC" evidence="16">
    <location>
        <begin position="415"/>
        <end position="467"/>
    </location>
</feature>
<evidence type="ECO:0000256" key="3">
    <source>
        <dbReference type="ARBA" id="ARBA00012438"/>
    </source>
</evidence>
<dbReference type="InterPro" id="IPR005467">
    <property type="entry name" value="His_kinase_dom"/>
</dbReference>
<evidence type="ECO:0000256" key="8">
    <source>
        <dbReference type="ARBA" id="ARBA00022777"/>
    </source>
</evidence>
<dbReference type="PRINTS" id="PR00344">
    <property type="entry name" value="BCTRLSENSOR"/>
</dbReference>
<evidence type="ECO:0000256" key="4">
    <source>
        <dbReference type="ARBA" id="ARBA00022553"/>
    </source>
</evidence>
<evidence type="ECO:0000256" key="6">
    <source>
        <dbReference type="ARBA" id="ARBA00022692"/>
    </source>
</evidence>
<dbReference type="CDD" id="cd17546">
    <property type="entry name" value="REC_hyHK_CKI1_RcsC-like"/>
    <property type="match status" value="1"/>
</dbReference>
<evidence type="ECO:0000259" key="17">
    <source>
        <dbReference type="PROSITE" id="PS50839"/>
    </source>
</evidence>
<keyword evidence="12" id="KW-0472">Membrane</keyword>
<dbReference type="Gene3D" id="3.30.450.350">
    <property type="entry name" value="CHASE domain"/>
    <property type="match status" value="1"/>
</dbReference>
<dbReference type="InterPro" id="IPR003661">
    <property type="entry name" value="HisK_dim/P_dom"/>
</dbReference>
<dbReference type="InterPro" id="IPR006189">
    <property type="entry name" value="CHASE_dom"/>
</dbReference>
<dbReference type="GO" id="GO:0016020">
    <property type="term" value="C:membrane"/>
    <property type="evidence" value="ECO:0007669"/>
    <property type="project" value="UniProtKB-SubCell"/>
</dbReference>
<accession>A0A2K8KA80</accession>
<sequence>MIQNLKRIKEVLWHKANIPALLALVVVVAGWAVAETQARNNYIQAQRATIAAQVAVLRADLEATVNGPIQLVRGLIAAIETEPDMDQTRFAELATRLIEGQQLLRNLAAAPDMVIRYMYPIEGNEQAIGLDYNTVPEQRDAALRARDLGDLVVAGPVDLVQGGRGFIGRFPVYVPNSSGGRDFWGLVSAVMDVEVLYAQAGLDDLLPFSVTLTGKDATGVDGATFFGPLLAPQDAPVISNVQLPTGSWQIAALPLGGWQTQHPDIWGLRALLTLAAGLILVPSIAMGRSMQARQRAISDVEDAYSVLQRQMHDLEAVRAAQAVTEQRLRDSLDQQREITNRFQDVADISRSWVWEQDAKMRFTYISESFIRITKVPADAILGRTRKELYTDRPETKQSADWQELERRVALREAFVGFLYRVVTPDGSDLWFQISGTPIFDADGRFCGYRGAGMDVTAMQNARAQAERANRAKTLFLANMSHEIRTPLNGVLGMAETLRDELAEPSHRRMAEMILSSGEGLSQVLNDILDIAKIESGKIQLDDVDFDPEKLVTEVVALHRPCCAEKNLKLNLEVLSSGAPRLRGDPHRVGQIIHNLLGNAVKFTDLGEITVTLRIASTGQMEIVVCDTGIGMSAEQQSLVFEDFSQADGSISRRFGGTGLGLSIVRRLVSLMHGKIEVSSELGVGTQVLVSLPLPLSQDASPTKLTATTDLTGLKVLIADDMPTNQLVAKALLKDTGAIITSVENGAQAVDAWIANQFDVMLLDISMPVMDGPSALSEIKRLAKTRELPPPPALAFTANVMLHQVAEYRAVGFAGCIAKPLRKAELVAQIAAAAGRI</sequence>
<dbReference type="FunFam" id="3.30.565.10:FF:000010">
    <property type="entry name" value="Sensor histidine kinase RcsC"/>
    <property type="match status" value="1"/>
</dbReference>
<feature type="modified residue" description="4-aspartylphosphate" evidence="13">
    <location>
        <position position="763"/>
    </location>
</feature>
<evidence type="ECO:0000256" key="5">
    <source>
        <dbReference type="ARBA" id="ARBA00022679"/>
    </source>
</evidence>
<dbReference type="KEGG" id="rbg:BG454_08580"/>
<keyword evidence="10" id="KW-1133">Transmembrane helix</keyword>
<dbReference type="PROSITE" id="PS50110">
    <property type="entry name" value="RESPONSE_REGULATORY"/>
    <property type="match status" value="1"/>
</dbReference>
<evidence type="ECO:0000313" key="19">
    <source>
        <dbReference type="Proteomes" id="UP000228948"/>
    </source>
</evidence>
<dbReference type="PANTHER" id="PTHR43047">
    <property type="entry name" value="TWO-COMPONENT HISTIDINE PROTEIN KINASE"/>
    <property type="match status" value="1"/>
</dbReference>
<evidence type="ECO:0000256" key="13">
    <source>
        <dbReference type="PROSITE-ProRule" id="PRU00169"/>
    </source>
</evidence>
<dbReference type="CDD" id="cd00082">
    <property type="entry name" value="HisKA"/>
    <property type="match status" value="1"/>
</dbReference>
<dbReference type="Pfam" id="PF00512">
    <property type="entry name" value="HisKA"/>
    <property type="match status" value="1"/>
</dbReference>
<name>A0A2K8KA80_9RHOB</name>
<dbReference type="InterPro" id="IPR036890">
    <property type="entry name" value="HATPase_C_sf"/>
</dbReference>
<feature type="domain" description="Response regulatory" evidence="15">
    <location>
        <begin position="714"/>
        <end position="833"/>
    </location>
</feature>
<dbReference type="NCBIfam" id="TIGR00229">
    <property type="entry name" value="sensory_box"/>
    <property type="match status" value="1"/>
</dbReference>
<evidence type="ECO:0000259" key="16">
    <source>
        <dbReference type="PROSITE" id="PS50113"/>
    </source>
</evidence>
<keyword evidence="4 13" id="KW-0597">Phosphoprotein</keyword>
<dbReference type="InterPro" id="IPR011006">
    <property type="entry name" value="CheY-like_superfamily"/>
</dbReference>
<dbReference type="Gene3D" id="3.30.450.20">
    <property type="entry name" value="PAS domain"/>
    <property type="match status" value="1"/>
</dbReference>
<dbReference type="SMART" id="SM00387">
    <property type="entry name" value="HATPase_c"/>
    <property type="match status" value="1"/>
</dbReference>
<dbReference type="InterPro" id="IPR000014">
    <property type="entry name" value="PAS"/>
</dbReference>
<gene>
    <name evidence="18" type="ORF">BG454_08580</name>
</gene>
<dbReference type="SMART" id="SM00448">
    <property type="entry name" value="REC"/>
    <property type="match status" value="1"/>
</dbReference>
<dbReference type="Proteomes" id="UP000228948">
    <property type="component" value="Chromosome"/>
</dbReference>
<dbReference type="PROSITE" id="PS50113">
    <property type="entry name" value="PAC"/>
    <property type="match status" value="1"/>
</dbReference>
<keyword evidence="8" id="KW-0418">Kinase</keyword>
<comment type="subcellular location">
    <subcellularLocation>
        <location evidence="2">Membrane</location>
    </subcellularLocation>
</comment>
<dbReference type="Gene3D" id="3.30.565.10">
    <property type="entry name" value="Histidine kinase-like ATPase, C-terminal domain"/>
    <property type="match status" value="1"/>
</dbReference>
<dbReference type="RefSeq" id="WP_071480420.1">
    <property type="nucleotide sequence ID" value="NZ_CP024899.1"/>
</dbReference>
<dbReference type="EMBL" id="CP024899">
    <property type="protein sequence ID" value="ATX65876.1"/>
    <property type="molecule type" value="Genomic_DNA"/>
</dbReference>
<keyword evidence="11" id="KW-0902">Two-component regulatory system</keyword>
<keyword evidence="19" id="KW-1185">Reference proteome</keyword>
<dbReference type="InterPro" id="IPR000700">
    <property type="entry name" value="PAS-assoc_C"/>
</dbReference>
<evidence type="ECO:0000256" key="11">
    <source>
        <dbReference type="ARBA" id="ARBA00023012"/>
    </source>
</evidence>
<dbReference type="STRING" id="441209.GCA_001870665_01493"/>
<evidence type="ECO:0000313" key="18">
    <source>
        <dbReference type="EMBL" id="ATX65876.1"/>
    </source>
</evidence>
<evidence type="ECO:0000256" key="7">
    <source>
        <dbReference type="ARBA" id="ARBA00022741"/>
    </source>
</evidence>
<evidence type="ECO:0000256" key="2">
    <source>
        <dbReference type="ARBA" id="ARBA00004370"/>
    </source>
</evidence>
<dbReference type="FunFam" id="1.10.287.130:FF:000004">
    <property type="entry name" value="Ethylene receptor 1"/>
    <property type="match status" value="1"/>
</dbReference>
<dbReference type="GO" id="GO:0000155">
    <property type="term" value="F:phosphorelay sensor kinase activity"/>
    <property type="evidence" value="ECO:0007669"/>
    <property type="project" value="InterPro"/>
</dbReference>
<dbReference type="GO" id="GO:0005524">
    <property type="term" value="F:ATP binding"/>
    <property type="evidence" value="ECO:0007669"/>
    <property type="project" value="UniProtKB-KW"/>
</dbReference>
<keyword evidence="5" id="KW-0808">Transferase</keyword>
<dbReference type="InterPro" id="IPR004358">
    <property type="entry name" value="Sig_transdc_His_kin-like_C"/>
</dbReference>
<dbReference type="SUPFAM" id="SSF55874">
    <property type="entry name" value="ATPase domain of HSP90 chaperone/DNA topoisomerase II/histidine kinase"/>
    <property type="match status" value="1"/>
</dbReference>
<dbReference type="InterPro" id="IPR003594">
    <property type="entry name" value="HATPase_dom"/>
</dbReference>
<keyword evidence="9" id="KW-0067">ATP-binding</keyword>
<dbReference type="PANTHER" id="PTHR43047:SF64">
    <property type="entry name" value="HISTIDINE KINASE CONTAINING CHEY-HOMOLOGOUS RECEIVER DOMAIN AND PAS DOMAIN-RELATED"/>
    <property type="match status" value="1"/>
</dbReference>
<dbReference type="SUPFAM" id="SSF47384">
    <property type="entry name" value="Homodimeric domain of signal transducing histidine kinase"/>
    <property type="match status" value="1"/>
</dbReference>
<comment type="catalytic activity">
    <reaction evidence="1">
        <text>ATP + protein L-histidine = ADP + protein N-phospho-L-histidine.</text>
        <dbReference type="EC" id="2.7.13.3"/>
    </reaction>
</comment>
<dbReference type="Pfam" id="PF00072">
    <property type="entry name" value="Response_reg"/>
    <property type="match status" value="1"/>
</dbReference>
<dbReference type="Pfam" id="PF03924">
    <property type="entry name" value="CHASE"/>
    <property type="match status" value="1"/>
</dbReference>
<feature type="domain" description="Histidine kinase" evidence="14">
    <location>
        <begin position="478"/>
        <end position="695"/>
    </location>
</feature>
<dbReference type="SUPFAM" id="SSF55785">
    <property type="entry name" value="PYP-like sensor domain (PAS domain)"/>
    <property type="match status" value="1"/>
</dbReference>
<dbReference type="PROSITE" id="PS50839">
    <property type="entry name" value="CHASE"/>
    <property type="match status" value="1"/>
</dbReference>
<keyword evidence="6" id="KW-0812">Transmembrane</keyword>
<dbReference type="AlphaFoldDB" id="A0A2K8KA80"/>
<protein>
    <recommendedName>
        <fullName evidence="3">histidine kinase</fullName>
        <ecNumber evidence="3">2.7.13.3</ecNumber>
    </recommendedName>
</protein>
<evidence type="ECO:0000256" key="9">
    <source>
        <dbReference type="ARBA" id="ARBA00022840"/>
    </source>
</evidence>
<dbReference type="OrthoDB" id="9801651at2"/>
<dbReference type="Gene3D" id="1.10.287.130">
    <property type="match status" value="1"/>
</dbReference>
<dbReference type="EC" id="2.7.13.3" evidence="3"/>
<reference evidence="18 19" key="1">
    <citation type="submission" date="2017-11" db="EMBL/GenBank/DDBJ databases">
        <title>Revised Sequence and Annotation of the Rhodobaca barguzinensis strain alga05 Genome.</title>
        <authorList>
            <person name="Kopejtka K."/>
            <person name="Tomasch J.M."/>
            <person name="Bunk B."/>
            <person name="Koblizek M."/>
        </authorList>
    </citation>
    <scope>NUCLEOTIDE SEQUENCE [LARGE SCALE GENOMIC DNA]</scope>
    <source>
        <strain evidence="19">alga05</strain>
    </source>
</reference>
<dbReference type="SUPFAM" id="SSF52172">
    <property type="entry name" value="CheY-like"/>
    <property type="match status" value="1"/>
</dbReference>
<dbReference type="Pfam" id="PF02518">
    <property type="entry name" value="HATPase_c"/>
    <property type="match status" value="1"/>
</dbReference>
<dbReference type="CDD" id="cd16922">
    <property type="entry name" value="HATPase_EvgS-ArcB-TorS-like"/>
    <property type="match status" value="1"/>
</dbReference>
<dbReference type="PROSITE" id="PS50109">
    <property type="entry name" value="HIS_KIN"/>
    <property type="match status" value="1"/>
</dbReference>
<dbReference type="Pfam" id="PF13426">
    <property type="entry name" value="PAS_9"/>
    <property type="match status" value="1"/>
</dbReference>
<dbReference type="SMART" id="SM00388">
    <property type="entry name" value="HisKA"/>
    <property type="match status" value="1"/>
</dbReference>
<dbReference type="Gene3D" id="3.40.50.2300">
    <property type="match status" value="1"/>
</dbReference>
<dbReference type="InterPro" id="IPR001789">
    <property type="entry name" value="Sig_transdc_resp-reg_receiver"/>
</dbReference>
<dbReference type="InterPro" id="IPR035965">
    <property type="entry name" value="PAS-like_dom_sf"/>
</dbReference>
<evidence type="ECO:0000259" key="15">
    <source>
        <dbReference type="PROSITE" id="PS50110"/>
    </source>
</evidence>
<evidence type="ECO:0000259" key="14">
    <source>
        <dbReference type="PROSITE" id="PS50109"/>
    </source>
</evidence>
<dbReference type="CDD" id="cd00130">
    <property type="entry name" value="PAS"/>
    <property type="match status" value="1"/>
</dbReference>
<dbReference type="InterPro" id="IPR036097">
    <property type="entry name" value="HisK_dim/P_sf"/>
</dbReference>
<keyword evidence="7" id="KW-0547">Nucleotide-binding</keyword>
<feature type="domain" description="CHASE" evidence="17">
    <location>
        <begin position="111"/>
        <end position="205"/>
    </location>
</feature>
<organism evidence="18 19">
    <name type="scientific">Roseinatronobacter bogoriensis subsp. barguzinensis</name>
    <dbReference type="NCBI Taxonomy" id="441209"/>
    <lineage>
        <taxon>Bacteria</taxon>
        <taxon>Pseudomonadati</taxon>
        <taxon>Pseudomonadota</taxon>
        <taxon>Alphaproteobacteria</taxon>
        <taxon>Rhodobacterales</taxon>
        <taxon>Paracoccaceae</taxon>
        <taxon>Roseinatronobacter</taxon>
    </lineage>
</organism>
<evidence type="ECO:0000256" key="10">
    <source>
        <dbReference type="ARBA" id="ARBA00022989"/>
    </source>
</evidence>
<evidence type="ECO:0000256" key="12">
    <source>
        <dbReference type="ARBA" id="ARBA00023136"/>
    </source>
</evidence>
<dbReference type="InterPro" id="IPR042240">
    <property type="entry name" value="CHASE_sf"/>
</dbReference>